<dbReference type="OMA" id="AIDWCPA"/>
<evidence type="ECO:0000313" key="2">
    <source>
        <dbReference type="Proteomes" id="UP001165740"/>
    </source>
</evidence>
<keyword evidence="1" id="KW-0175">Coiled coil</keyword>
<feature type="coiled-coil region" evidence="1">
    <location>
        <begin position="106"/>
        <end position="201"/>
    </location>
</feature>
<dbReference type="RefSeq" id="XP_055874233.1">
    <property type="nucleotide sequence ID" value="XM_056018258.1"/>
</dbReference>
<dbReference type="GeneID" id="106064176"/>
<reference evidence="3" key="1">
    <citation type="submission" date="2025-08" db="UniProtKB">
        <authorList>
            <consortium name="RefSeq"/>
        </authorList>
    </citation>
    <scope>IDENTIFICATION</scope>
</reference>
<evidence type="ECO:0000313" key="3">
    <source>
        <dbReference type="RefSeq" id="XP_055874233.1"/>
    </source>
</evidence>
<proteinExistence type="predicted"/>
<dbReference type="AlphaFoldDB" id="A0A9W2ZH42"/>
<organism evidence="2 3">
    <name type="scientific">Biomphalaria glabrata</name>
    <name type="common">Bloodfluke planorb</name>
    <name type="synonym">Freshwater snail</name>
    <dbReference type="NCBI Taxonomy" id="6526"/>
    <lineage>
        <taxon>Eukaryota</taxon>
        <taxon>Metazoa</taxon>
        <taxon>Spiralia</taxon>
        <taxon>Lophotrochozoa</taxon>
        <taxon>Mollusca</taxon>
        <taxon>Gastropoda</taxon>
        <taxon>Heterobranchia</taxon>
        <taxon>Euthyneura</taxon>
        <taxon>Panpulmonata</taxon>
        <taxon>Hygrophila</taxon>
        <taxon>Lymnaeoidea</taxon>
        <taxon>Planorbidae</taxon>
        <taxon>Biomphalaria</taxon>
    </lineage>
</organism>
<dbReference type="Proteomes" id="UP001165740">
    <property type="component" value="Chromosome 1"/>
</dbReference>
<accession>A0A9W2ZH42</accession>
<gene>
    <name evidence="3" type="primary">LOC106064176</name>
</gene>
<dbReference type="OrthoDB" id="9893446at2759"/>
<name>A0A9W2ZH42_BIOGL</name>
<evidence type="ECO:0000256" key="1">
    <source>
        <dbReference type="SAM" id="Coils"/>
    </source>
</evidence>
<sequence length="392" mass="44732">MDDFSYIIEKKKYVGDLYSACSKRYKLHEIPEGLEKTLNDLLQQKNVLKEKYLAEVEDLIILQELAKPPGEWLALKQAEKSMSESIELVKEINAMSDQDQKIQETIDLAADALKTMQEKLSILESKILLLEEKILKCQVNKESEKMNILLSASLKERDLLKSRLARLQDRVQNLQAITAENEEKEVTAKNLLTKLEEQLEAKSEYSGLRLQVKSDTSLELEFKTDSFLQLNEKMSDLDITSEELKLIATLNFSKQGKLVDVQLNQSIDAKDIISKSVARNNLVRLVLDLSKLWRTQTTLVSEIALLRKRHAIDWIPEKNILLLIVKERKNCVCTLKVPSTYPHSGQIVLENVMGHTSGLTAEDVPPPSDTSLISWLQHLDTFFGQSQEKLDQ</sequence>
<protein>
    <submittedName>
        <fullName evidence="3">Uncharacterized protein LOC106064176 isoform X1</fullName>
    </submittedName>
</protein>
<keyword evidence="2" id="KW-1185">Reference proteome</keyword>